<dbReference type="Gene3D" id="2.130.10.10">
    <property type="entry name" value="YVTN repeat-like/Quinoprotein amine dehydrogenase"/>
    <property type="match status" value="2"/>
</dbReference>
<dbReference type="Proteomes" id="UP000319976">
    <property type="component" value="Chromosome"/>
</dbReference>
<dbReference type="SUPFAM" id="SSF50998">
    <property type="entry name" value="Quinoprotein alcohol dehydrogenase-like"/>
    <property type="match status" value="1"/>
</dbReference>
<feature type="domain" description="Pyrrolo-quinoline quinone repeat" evidence="1">
    <location>
        <begin position="144"/>
        <end position="410"/>
    </location>
</feature>
<gene>
    <name evidence="2" type="ORF">V22_33100</name>
</gene>
<protein>
    <submittedName>
        <fullName evidence="2">Outer membrane biogenesis protein BamB</fullName>
    </submittedName>
</protein>
<dbReference type="PANTHER" id="PTHR34512">
    <property type="entry name" value="CELL SURFACE PROTEIN"/>
    <property type="match status" value="1"/>
</dbReference>
<organism evidence="2 3">
    <name type="scientific">Calycomorphotria hydatis</name>
    <dbReference type="NCBI Taxonomy" id="2528027"/>
    <lineage>
        <taxon>Bacteria</taxon>
        <taxon>Pseudomonadati</taxon>
        <taxon>Planctomycetota</taxon>
        <taxon>Planctomycetia</taxon>
        <taxon>Planctomycetales</taxon>
        <taxon>Planctomycetaceae</taxon>
        <taxon>Calycomorphotria</taxon>
    </lineage>
</organism>
<evidence type="ECO:0000313" key="3">
    <source>
        <dbReference type="Proteomes" id="UP000319976"/>
    </source>
</evidence>
<dbReference type="PANTHER" id="PTHR34512:SF30">
    <property type="entry name" value="OUTER MEMBRANE PROTEIN ASSEMBLY FACTOR BAMB"/>
    <property type="match status" value="1"/>
</dbReference>
<dbReference type="KEGG" id="chya:V22_33100"/>
<dbReference type="EMBL" id="CP036316">
    <property type="protein sequence ID" value="QDT66046.1"/>
    <property type="molecule type" value="Genomic_DNA"/>
</dbReference>
<name>A0A517TCF2_9PLAN</name>
<dbReference type="InterPro" id="IPR011047">
    <property type="entry name" value="Quinoprotein_ADH-like_sf"/>
</dbReference>
<accession>A0A517TCF2</accession>
<proteinExistence type="predicted"/>
<evidence type="ECO:0000259" key="1">
    <source>
        <dbReference type="Pfam" id="PF13360"/>
    </source>
</evidence>
<evidence type="ECO:0000313" key="2">
    <source>
        <dbReference type="EMBL" id="QDT66046.1"/>
    </source>
</evidence>
<dbReference type="AlphaFoldDB" id="A0A517TCF2"/>
<dbReference type="InterPro" id="IPR002372">
    <property type="entry name" value="PQQ_rpt_dom"/>
</dbReference>
<reference evidence="2 3" key="1">
    <citation type="submission" date="2019-02" db="EMBL/GenBank/DDBJ databases">
        <title>Deep-cultivation of Planctomycetes and their phenomic and genomic characterization uncovers novel biology.</title>
        <authorList>
            <person name="Wiegand S."/>
            <person name="Jogler M."/>
            <person name="Boedeker C."/>
            <person name="Pinto D."/>
            <person name="Vollmers J."/>
            <person name="Rivas-Marin E."/>
            <person name="Kohn T."/>
            <person name="Peeters S.H."/>
            <person name="Heuer A."/>
            <person name="Rast P."/>
            <person name="Oberbeckmann S."/>
            <person name="Bunk B."/>
            <person name="Jeske O."/>
            <person name="Meyerdierks A."/>
            <person name="Storesund J.E."/>
            <person name="Kallscheuer N."/>
            <person name="Luecker S."/>
            <person name="Lage O.M."/>
            <person name="Pohl T."/>
            <person name="Merkel B.J."/>
            <person name="Hornburger P."/>
            <person name="Mueller R.-W."/>
            <person name="Bruemmer F."/>
            <person name="Labrenz M."/>
            <person name="Spormann A.M."/>
            <person name="Op den Camp H."/>
            <person name="Overmann J."/>
            <person name="Amann R."/>
            <person name="Jetten M.S.M."/>
            <person name="Mascher T."/>
            <person name="Medema M.H."/>
            <person name="Devos D.P."/>
            <person name="Kaster A.-K."/>
            <person name="Ovreas L."/>
            <person name="Rohde M."/>
            <person name="Galperin M.Y."/>
            <person name="Jogler C."/>
        </authorList>
    </citation>
    <scope>NUCLEOTIDE SEQUENCE [LARGE SCALE GENOMIC DNA]</scope>
    <source>
        <strain evidence="2 3">V22</strain>
    </source>
</reference>
<dbReference type="Pfam" id="PF13360">
    <property type="entry name" value="PQQ_2"/>
    <property type="match status" value="1"/>
</dbReference>
<sequence>MDSRFRGNDERVYPVSYYPVIFQRRFDASRIARHTIGTSMITGLTPFYPARVVESPMRFVSFCCFCILLIFVTTAQAENWAQWRGSKFNGISNDTNLPIEWSQDKNIAWRFPLPGPSGATPVVWEDRIFVSTVDGEDLLLICVSTDGKELWRKLVGRGNQTARGDEGNSSSPSPATDGEHVWIMMGTGDLACYTVDGEDVWHFNLQDRFGAFDIQFGMSSTPVYHDGKLLLQLIHGDGNAKTEEAVVAALDAKTGKTLWESERVTGAYAENEHSYASAVLYDFDGLTQLITHGGDFTIAYDPETGEELWRLGGLNPQDDPDKAYHRTLRLVSSPCPAPGIVISPTAKRGPVFAVRPDQSGDVTGDEKAIRWVYPEYTPDVSSPLVQDGLVYLCRENGNLLCLDLKSGEEVYHERTNPQRHRASPLYADGYVYLAARDGRVTVVKAGRDFEIVARNELGEAIASSLAVSNGTIYIRTFDALYAVKK</sequence>
<keyword evidence="3" id="KW-1185">Reference proteome</keyword>
<dbReference type="InterPro" id="IPR015943">
    <property type="entry name" value="WD40/YVTN_repeat-like_dom_sf"/>
</dbReference>